<gene>
    <name evidence="1" type="ORF">HaLaN_06396</name>
</gene>
<protein>
    <submittedName>
        <fullName evidence="1">Uncharacterized protein</fullName>
    </submittedName>
</protein>
<dbReference type="EMBL" id="BLLF01000363">
    <property type="protein sequence ID" value="GFH10981.1"/>
    <property type="molecule type" value="Genomic_DNA"/>
</dbReference>
<keyword evidence="2" id="KW-1185">Reference proteome</keyword>
<evidence type="ECO:0000313" key="1">
    <source>
        <dbReference type="EMBL" id="GFH10981.1"/>
    </source>
</evidence>
<organism evidence="1 2">
    <name type="scientific">Haematococcus lacustris</name>
    <name type="common">Green alga</name>
    <name type="synonym">Haematococcus pluvialis</name>
    <dbReference type="NCBI Taxonomy" id="44745"/>
    <lineage>
        <taxon>Eukaryota</taxon>
        <taxon>Viridiplantae</taxon>
        <taxon>Chlorophyta</taxon>
        <taxon>core chlorophytes</taxon>
        <taxon>Chlorophyceae</taxon>
        <taxon>CS clade</taxon>
        <taxon>Chlamydomonadales</taxon>
        <taxon>Haematococcaceae</taxon>
        <taxon>Haematococcus</taxon>
    </lineage>
</organism>
<dbReference type="Proteomes" id="UP000485058">
    <property type="component" value="Unassembled WGS sequence"/>
</dbReference>
<sequence length="135" mass="14549">MRRAIPAPALETSRSPCYQQGGWVAHVLCSMVFCTRGADEQREPMAGLWRGCLPKRSSAGWRQGLGADKVAKVVSLGLQPPSSSAGPQPAGWKSVMDRHSLVLVAKRPLGVYKLRLGGLKGYSAQQHTSTPLTPR</sequence>
<comment type="caution">
    <text evidence="1">The sequence shown here is derived from an EMBL/GenBank/DDBJ whole genome shotgun (WGS) entry which is preliminary data.</text>
</comment>
<accession>A0A699YN58</accession>
<reference evidence="1 2" key="1">
    <citation type="submission" date="2020-02" db="EMBL/GenBank/DDBJ databases">
        <title>Draft genome sequence of Haematococcus lacustris strain NIES-144.</title>
        <authorList>
            <person name="Morimoto D."/>
            <person name="Nakagawa S."/>
            <person name="Yoshida T."/>
            <person name="Sawayama S."/>
        </authorList>
    </citation>
    <scope>NUCLEOTIDE SEQUENCE [LARGE SCALE GENOMIC DNA]</scope>
    <source>
        <strain evidence="1 2">NIES-144</strain>
    </source>
</reference>
<proteinExistence type="predicted"/>
<evidence type="ECO:0000313" key="2">
    <source>
        <dbReference type="Proteomes" id="UP000485058"/>
    </source>
</evidence>
<name>A0A699YN58_HAELA</name>
<dbReference type="AlphaFoldDB" id="A0A699YN58"/>